<organism evidence="7 8">
    <name type="scientific">Knipowitschia caucasica</name>
    <name type="common">Caucasian dwarf goby</name>
    <name type="synonym">Pomatoschistus caucasicus</name>
    <dbReference type="NCBI Taxonomy" id="637954"/>
    <lineage>
        <taxon>Eukaryota</taxon>
        <taxon>Metazoa</taxon>
        <taxon>Chordata</taxon>
        <taxon>Craniata</taxon>
        <taxon>Vertebrata</taxon>
        <taxon>Euteleostomi</taxon>
        <taxon>Actinopterygii</taxon>
        <taxon>Neopterygii</taxon>
        <taxon>Teleostei</taxon>
        <taxon>Neoteleostei</taxon>
        <taxon>Acanthomorphata</taxon>
        <taxon>Gobiaria</taxon>
        <taxon>Gobiiformes</taxon>
        <taxon>Gobioidei</taxon>
        <taxon>Gobiidae</taxon>
        <taxon>Gobiinae</taxon>
        <taxon>Knipowitschia</taxon>
    </lineage>
</organism>
<evidence type="ECO:0000256" key="4">
    <source>
        <dbReference type="ARBA" id="ARBA00022989"/>
    </source>
</evidence>
<protein>
    <submittedName>
        <fullName evidence="7">Uncharacterized protein</fullName>
    </submittedName>
</protein>
<keyword evidence="5 6" id="KW-0472">Membrane</keyword>
<evidence type="ECO:0000256" key="5">
    <source>
        <dbReference type="ARBA" id="ARBA00023136"/>
    </source>
</evidence>
<evidence type="ECO:0000313" key="8">
    <source>
        <dbReference type="Proteomes" id="UP001497482"/>
    </source>
</evidence>
<evidence type="ECO:0000256" key="2">
    <source>
        <dbReference type="ARBA" id="ARBA00006843"/>
    </source>
</evidence>
<feature type="transmembrane region" description="Helical" evidence="6">
    <location>
        <begin position="83"/>
        <end position="113"/>
    </location>
</feature>
<dbReference type="GO" id="GO:0005886">
    <property type="term" value="C:plasma membrane"/>
    <property type="evidence" value="ECO:0007669"/>
    <property type="project" value="TreeGrafter"/>
</dbReference>
<dbReference type="Pfam" id="PF04505">
    <property type="entry name" value="CD225"/>
    <property type="match status" value="1"/>
</dbReference>
<dbReference type="Proteomes" id="UP001497482">
    <property type="component" value="Chromosome 20"/>
</dbReference>
<evidence type="ECO:0000256" key="1">
    <source>
        <dbReference type="ARBA" id="ARBA00004370"/>
    </source>
</evidence>
<dbReference type="InterPro" id="IPR051517">
    <property type="entry name" value="IFITM_antiviral_protein"/>
</dbReference>
<dbReference type="EMBL" id="OZ035842">
    <property type="protein sequence ID" value="CAL1594200.1"/>
    <property type="molecule type" value="Genomic_DNA"/>
</dbReference>
<gene>
    <name evidence="7" type="ORF">KC01_LOCUS23184</name>
</gene>
<evidence type="ECO:0000256" key="3">
    <source>
        <dbReference type="ARBA" id="ARBA00022692"/>
    </source>
</evidence>
<evidence type="ECO:0000313" key="7">
    <source>
        <dbReference type="EMBL" id="CAL1594200.1"/>
    </source>
</evidence>
<feature type="transmembrane region" description="Helical" evidence="6">
    <location>
        <begin position="35"/>
        <end position="59"/>
    </location>
</feature>
<keyword evidence="3 6" id="KW-0812">Transmembrane</keyword>
<evidence type="ECO:0000256" key="6">
    <source>
        <dbReference type="SAM" id="Phobius"/>
    </source>
</evidence>
<accession>A0AAV2KVV5</accession>
<dbReference type="InterPro" id="IPR007593">
    <property type="entry name" value="CD225/Dispanin_fam"/>
</dbReference>
<comment type="similarity">
    <text evidence="2">Belongs to the CD225/Dispanin family.</text>
</comment>
<keyword evidence="8" id="KW-1185">Reference proteome</keyword>
<proteinExistence type="inferred from homology"/>
<name>A0AAV2KVV5_KNICA</name>
<sequence>MSSPSDSLPLRANMFVDGDNALLLEEVREMPKDHVLWSFICCLYFNPFCLGLAALIYSVKSRDKKVVKDIEGARSYGDTAKTLNIISTVLVCLSIVIAIIVVAVVLTTAAAAFNKSSYNGYYSGDRFSG</sequence>
<keyword evidence="4 6" id="KW-1133">Transmembrane helix</keyword>
<dbReference type="PANTHER" id="PTHR13999:SF31">
    <property type="entry name" value="IFITM1-RELATED"/>
    <property type="match status" value="1"/>
</dbReference>
<reference evidence="7 8" key="1">
    <citation type="submission" date="2024-04" db="EMBL/GenBank/DDBJ databases">
        <authorList>
            <person name="Waldvogel A.-M."/>
            <person name="Schoenle A."/>
        </authorList>
    </citation>
    <scope>NUCLEOTIDE SEQUENCE [LARGE SCALE GENOMIC DNA]</scope>
</reference>
<comment type="subcellular location">
    <subcellularLocation>
        <location evidence="1">Membrane</location>
    </subcellularLocation>
</comment>
<dbReference type="AlphaFoldDB" id="A0AAV2KVV5"/>
<dbReference type="PANTHER" id="PTHR13999">
    <property type="entry name" value="INTERFERON INDUCIBLE TRANSMEMBRANE PROTEIN"/>
    <property type="match status" value="1"/>
</dbReference>